<dbReference type="Pfam" id="PF02820">
    <property type="entry name" value="MBT"/>
    <property type="match status" value="1"/>
</dbReference>
<gene>
    <name evidence="2" type="ORF">GPUH_LOCUS22522</name>
</gene>
<name>A0A3P7RHL4_9BILA</name>
<dbReference type="GO" id="GO:0005634">
    <property type="term" value="C:nucleus"/>
    <property type="evidence" value="ECO:0007669"/>
    <property type="project" value="InterPro"/>
</dbReference>
<evidence type="ECO:0008006" key="4">
    <source>
        <dbReference type="Google" id="ProtNLM"/>
    </source>
</evidence>
<protein>
    <recommendedName>
        <fullName evidence="4">Tudor domain-containing protein</fullName>
    </recommendedName>
</protein>
<keyword evidence="3" id="KW-1185">Reference proteome</keyword>
<proteinExistence type="predicted"/>
<dbReference type="PROSITE" id="PS51079">
    <property type="entry name" value="MBT"/>
    <property type="match status" value="1"/>
</dbReference>
<dbReference type="OrthoDB" id="5800688at2759"/>
<evidence type="ECO:0000313" key="2">
    <source>
        <dbReference type="EMBL" id="VDN40159.1"/>
    </source>
</evidence>
<dbReference type="SUPFAM" id="SSF63748">
    <property type="entry name" value="Tudor/PWWP/MBT"/>
    <property type="match status" value="2"/>
</dbReference>
<dbReference type="Gene3D" id="2.30.30.140">
    <property type="match status" value="2"/>
</dbReference>
<dbReference type="SMART" id="SM00561">
    <property type="entry name" value="MBT"/>
    <property type="match status" value="1"/>
</dbReference>
<dbReference type="AlphaFoldDB" id="A0A3P7RHL4"/>
<dbReference type="InterPro" id="IPR004092">
    <property type="entry name" value="Mbt"/>
</dbReference>
<dbReference type="GO" id="GO:0006355">
    <property type="term" value="P:regulation of DNA-templated transcription"/>
    <property type="evidence" value="ECO:0007669"/>
    <property type="project" value="InterPro"/>
</dbReference>
<feature type="repeat" description="MBT" evidence="1">
    <location>
        <begin position="108"/>
        <end position="215"/>
    </location>
</feature>
<evidence type="ECO:0000313" key="3">
    <source>
        <dbReference type="Proteomes" id="UP000271098"/>
    </source>
</evidence>
<dbReference type="Proteomes" id="UP000271098">
    <property type="component" value="Unassembled WGS sequence"/>
</dbReference>
<accession>A0A3P7RHL4</accession>
<evidence type="ECO:0000256" key="1">
    <source>
        <dbReference type="PROSITE-ProRule" id="PRU00459"/>
    </source>
</evidence>
<organism evidence="2 3">
    <name type="scientific">Gongylonema pulchrum</name>
    <dbReference type="NCBI Taxonomy" id="637853"/>
    <lineage>
        <taxon>Eukaryota</taxon>
        <taxon>Metazoa</taxon>
        <taxon>Ecdysozoa</taxon>
        <taxon>Nematoda</taxon>
        <taxon>Chromadorea</taxon>
        <taxon>Rhabditida</taxon>
        <taxon>Spirurina</taxon>
        <taxon>Spiruromorpha</taxon>
        <taxon>Spiruroidea</taxon>
        <taxon>Gongylonematidae</taxon>
        <taxon>Gongylonema</taxon>
    </lineage>
</organism>
<reference evidence="2 3" key="1">
    <citation type="submission" date="2018-11" db="EMBL/GenBank/DDBJ databases">
        <authorList>
            <consortium name="Pathogen Informatics"/>
        </authorList>
    </citation>
    <scope>NUCLEOTIDE SEQUENCE [LARGE SCALE GENOMIC DNA]</scope>
</reference>
<dbReference type="EMBL" id="UYRT01095289">
    <property type="protein sequence ID" value="VDN40159.1"/>
    <property type="molecule type" value="Genomic_DNA"/>
</dbReference>
<sequence>MQFRLGYCSADKLSRALAPPEEIYSRRNDWREYCVNNPRARKSLTVDWPDIQYRKLRFCKFKVGDNLELLDALVSMRVLPARVVDVIGRRILVRVRADCVTAADHVDDDQNSHYVLYDEHDAPPWYFKTYAALNPGKDYGAMWKEGMTLEVLDPLDTWKELRPATVIEVLGDGYLKVLSFEGDKSEEESVAIHCSSELLFPIGYARRYDLRLKGQGKSGTSNFFFFMKFYISKSASYTHLFSCLFLQLCNAENAY</sequence>